<evidence type="ECO:0000313" key="2">
    <source>
        <dbReference type="EMBL" id="KNC30487.1"/>
    </source>
</evidence>
<organism evidence="2 3">
    <name type="scientific">Lucilia cuprina</name>
    <name type="common">Green bottle fly</name>
    <name type="synonym">Australian sheep blowfly</name>
    <dbReference type="NCBI Taxonomy" id="7375"/>
    <lineage>
        <taxon>Eukaryota</taxon>
        <taxon>Metazoa</taxon>
        <taxon>Ecdysozoa</taxon>
        <taxon>Arthropoda</taxon>
        <taxon>Hexapoda</taxon>
        <taxon>Insecta</taxon>
        <taxon>Pterygota</taxon>
        <taxon>Neoptera</taxon>
        <taxon>Endopterygota</taxon>
        <taxon>Diptera</taxon>
        <taxon>Brachycera</taxon>
        <taxon>Muscomorpha</taxon>
        <taxon>Oestroidea</taxon>
        <taxon>Calliphoridae</taxon>
        <taxon>Luciliinae</taxon>
        <taxon>Lucilia</taxon>
    </lineage>
</organism>
<evidence type="ECO:0000313" key="3">
    <source>
        <dbReference type="Proteomes" id="UP000037069"/>
    </source>
</evidence>
<name>A0A0L0CE60_LUCCU</name>
<dbReference type="Proteomes" id="UP000037069">
    <property type="component" value="Unassembled WGS sequence"/>
</dbReference>
<feature type="region of interest" description="Disordered" evidence="1">
    <location>
        <begin position="224"/>
        <end position="243"/>
    </location>
</feature>
<evidence type="ECO:0000256" key="1">
    <source>
        <dbReference type="SAM" id="MobiDB-lite"/>
    </source>
</evidence>
<reference evidence="2 3" key="1">
    <citation type="journal article" date="2015" name="Nat. Commun.">
        <title>Lucilia cuprina genome unlocks parasitic fly biology to underpin future interventions.</title>
        <authorList>
            <person name="Anstead C.A."/>
            <person name="Korhonen P.K."/>
            <person name="Young N.D."/>
            <person name="Hall R.S."/>
            <person name="Jex A.R."/>
            <person name="Murali S.C."/>
            <person name="Hughes D.S."/>
            <person name="Lee S.F."/>
            <person name="Perry T."/>
            <person name="Stroehlein A.J."/>
            <person name="Ansell B.R."/>
            <person name="Breugelmans B."/>
            <person name="Hofmann A."/>
            <person name="Qu J."/>
            <person name="Dugan S."/>
            <person name="Lee S.L."/>
            <person name="Chao H."/>
            <person name="Dinh H."/>
            <person name="Han Y."/>
            <person name="Doddapaneni H.V."/>
            <person name="Worley K.C."/>
            <person name="Muzny D.M."/>
            <person name="Ioannidis P."/>
            <person name="Waterhouse R.M."/>
            <person name="Zdobnov E.M."/>
            <person name="James P.J."/>
            <person name="Bagnall N.H."/>
            <person name="Kotze A.C."/>
            <person name="Gibbs R.A."/>
            <person name="Richards S."/>
            <person name="Batterham P."/>
            <person name="Gasser R.B."/>
        </authorList>
    </citation>
    <scope>NUCLEOTIDE SEQUENCE [LARGE SCALE GENOMIC DNA]</scope>
    <source>
        <strain evidence="2 3">LS</strain>
        <tissue evidence="2">Full body</tissue>
    </source>
</reference>
<comment type="caution">
    <text evidence="2">The sequence shown here is derived from an EMBL/GenBank/DDBJ whole genome shotgun (WGS) entry which is preliminary data.</text>
</comment>
<dbReference type="AlphaFoldDB" id="A0A0L0CE60"/>
<dbReference type="EMBL" id="JRES01000511">
    <property type="protein sequence ID" value="KNC30487.1"/>
    <property type="molecule type" value="Genomic_DNA"/>
</dbReference>
<sequence>MSNVFGQNVDIDNEAKGGEDIVGGFKIYPTDIYQAKIVNAYAENSGSSKAMGLHLELELSGHGKYRETIWVSNGQGQNYYTDKNNEKRTLPGFNEANALAYLAANKALSELAASPIVIKVKDRELDAEVNKTVQSFPELIGKNIAICLAHQIVNRNAKNESTGKYEPTAETREENRIEKILREDGVTFNEFQANDTSLKFATEWKKVNEGKVFNRVKQVAGATAGTAAGGTGAASGGLFSKPN</sequence>
<gene>
    <name evidence="2" type="ORF">FF38_10508</name>
</gene>
<keyword evidence="3" id="KW-1185">Reference proteome</keyword>
<protein>
    <submittedName>
        <fullName evidence="2">Uncharacterized protein</fullName>
    </submittedName>
</protein>
<proteinExistence type="predicted"/>
<accession>A0A0L0CE60</accession>